<dbReference type="Proteomes" id="UP000240542">
    <property type="component" value="Unassembled WGS sequence"/>
</dbReference>
<feature type="chain" id="PRO_5038836700" evidence="1">
    <location>
        <begin position="21"/>
        <end position="126"/>
    </location>
</feature>
<name>A0A2P8DLL2_9ACTN</name>
<comment type="caution">
    <text evidence="2">The sequence shown here is derived from an EMBL/GenBank/DDBJ whole genome shotgun (WGS) entry which is preliminary data.</text>
</comment>
<evidence type="ECO:0000313" key="2">
    <source>
        <dbReference type="EMBL" id="PSK98116.1"/>
    </source>
</evidence>
<gene>
    <name evidence="2" type="ORF">CLV63_106164</name>
</gene>
<keyword evidence="1" id="KW-0732">Signal</keyword>
<feature type="signal peptide" evidence="1">
    <location>
        <begin position="1"/>
        <end position="20"/>
    </location>
</feature>
<accession>A0A2P8DLL2</accession>
<evidence type="ECO:0000313" key="3">
    <source>
        <dbReference type="Proteomes" id="UP000240542"/>
    </source>
</evidence>
<keyword evidence="3" id="KW-1185">Reference proteome</keyword>
<protein>
    <submittedName>
        <fullName evidence="2">Uncharacterized protein</fullName>
    </submittedName>
</protein>
<proteinExistence type="predicted"/>
<sequence length="126" mass="12365">MRLVHSAAAAAMLAASLAAASGPPPVVANDNVVSPQSATAGSATVLSVKCDRVDSTGFVESDALNAGNVRLNGKRSVQVRMGAATGEFMAKVFCVDGSGPKNGRITVTAGAHPQGGAHTGFGGSTA</sequence>
<dbReference type="EMBL" id="PYGA01000006">
    <property type="protein sequence ID" value="PSK98116.1"/>
    <property type="molecule type" value="Genomic_DNA"/>
</dbReference>
<dbReference type="AlphaFoldDB" id="A0A2P8DLL2"/>
<dbReference type="RefSeq" id="WP_146165546.1">
    <property type="nucleotide sequence ID" value="NZ_PYGA01000006.1"/>
</dbReference>
<evidence type="ECO:0000256" key="1">
    <source>
        <dbReference type="SAM" id="SignalP"/>
    </source>
</evidence>
<organism evidence="2 3">
    <name type="scientific">Murinocardiopsis flavida</name>
    <dbReference type="NCBI Taxonomy" id="645275"/>
    <lineage>
        <taxon>Bacteria</taxon>
        <taxon>Bacillati</taxon>
        <taxon>Actinomycetota</taxon>
        <taxon>Actinomycetes</taxon>
        <taxon>Streptosporangiales</taxon>
        <taxon>Nocardiopsidaceae</taxon>
        <taxon>Murinocardiopsis</taxon>
    </lineage>
</organism>
<reference evidence="2 3" key="1">
    <citation type="submission" date="2018-03" db="EMBL/GenBank/DDBJ databases">
        <title>Genomic Encyclopedia of Archaeal and Bacterial Type Strains, Phase II (KMG-II): from individual species to whole genera.</title>
        <authorList>
            <person name="Goeker M."/>
        </authorList>
    </citation>
    <scope>NUCLEOTIDE SEQUENCE [LARGE SCALE GENOMIC DNA]</scope>
    <source>
        <strain evidence="2 3">DSM 45312</strain>
    </source>
</reference>